<dbReference type="InterPro" id="IPR005248">
    <property type="entry name" value="NadD/NMNAT"/>
</dbReference>
<proteinExistence type="inferred from homology"/>
<dbReference type="EC" id="2.7.7.18" evidence="11"/>
<evidence type="ECO:0000256" key="3">
    <source>
        <dbReference type="ARBA" id="ARBA00009014"/>
    </source>
</evidence>
<evidence type="ECO:0000313" key="14">
    <source>
        <dbReference type="Proteomes" id="UP000241362"/>
    </source>
</evidence>
<dbReference type="CDD" id="cd02165">
    <property type="entry name" value="NMNAT"/>
    <property type="match status" value="1"/>
</dbReference>
<feature type="domain" description="Cytidyltransferase-like" evidence="12">
    <location>
        <begin position="16"/>
        <end position="193"/>
    </location>
</feature>
<evidence type="ECO:0000256" key="8">
    <source>
        <dbReference type="ARBA" id="ARBA00022840"/>
    </source>
</evidence>
<evidence type="ECO:0000256" key="6">
    <source>
        <dbReference type="ARBA" id="ARBA00022695"/>
    </source>
</evidence>
<dbReference type="GO" id="GO:0009435">
    <property type="term" value="P:NAD+ biosynthetic process"/>
    <property type="evidence" value="ECO:0007669"/>
    <property type="project" value="UniProtKB-UniRule"/>
</dbReference>
<organism evidence="13 14">
    <name type="scientific">Fuscovulum blasticum DSM 2131</name>
    <dbReference type="NCBI Taxonomy" id="1188250"/>
    <lineage>
        <taxon>Bacteria</taxon>
        <taxon>Pseudomonadati</taxon>
        <taxon>Pseudomonadota</taxon>
        <taxon>Alphaproteobacteria</taxon>
        <taxon>Rhodobacterales</taxon>
        <taxon>Paracoccaceae</taxon>
        <taxon>Pseudogemmobacter</taxon>
    </lineage>
</organism>
<sequence length="198" mass="22120">MRAGFPVARRGMVVGLLGGSFDPAHEGHVMITREALKRMGLDRVWWLVSPGNPLKARQPAPMAARLARARALMRDPRVEVTDLEARLGTVYTADTVKRLQEIYPGVAFVWLMGADNLVQFHKWGRWREIMERVPVGVLARPGSGLKARLSVAAQIYRGNRVGRGENLAKCRAPAWVFVNLPMNDASSTEIRARGGWRR</sequence>
<evidence type="ECO:0000259" key="12">
    <source>
        <dbReference type="Pfam" id="PF01467"/>
    </source>
</evidence>
<keyword evidence="7 11" id="KW-0547">Nucleotide-binding</keyword>
<evidence type="ECO:0000256" key="11">
    <source>
        <dbReference type="HAMAP-Rule" id="MF_00244"/>
    </source>
</evidence>
<dbReference type="GO" id="GO:0004515">
    <property type="term" value="F:nicotinate-nucleotide adenylyltransferase activity"/>
    <property type="evidence" value="ECO:0007669"/>
    <property type="project" value="UniProtKB-UniRule"/>
</dbReference>
<dbReference type="InterPro" id="IPR014729">
    <property type="entry name" value="Rossmann-like_a/b/a_fold"/>
</dbReference>
<evidence type="ECO:0000313" key="13">
    <source>
        <dbReference type="EMBL" id="PTE15585.1"/>
    </source>
</evidence>
<dbReference type="SUPFAM" id="SSF52374">
    <property type="entry name" value="Nucleotidylyl transferase"/>
    <property type="match status" value="1"/>
</dbReference>
<dbReference type="RefSeq" id="WP_107672262.1">
    <property type="nucleotide sequence ID" value="NZ_PZKE01000003.1"/>
</dbReference>
<evidence type="ECO:0000256" key="5">
    <source>
        <dbReference type="ARBA" id="ARBA00022679"/>
    </source>
</evidence>
<keyword evidence="14" id="KW-1185">Reference proteome</keyword>
<dbReference type="InterPro" id="IPR004821">
    <property type="entry name" value="Cyt_trans-like"/>
</dbReference>
<evidence type="ECO:0000256" key="2">
    <source>
        <dbReference type="ARBA" id="ARBA00005019"/>
    </source>
</evidence>
<dbReference type="NCBIfam" id="NF000843">
    <property type="entry name" value="PRK00071.2-2"/>
    <property type="match status" value="1"/>
</dbReference>
<protein>
    <recommendedName>
        <fullName evidence="11">Probable nicotinate-nucleotide adenylyltransferase</fullName>
        <ecNumber evidence="11">2.7.7.18</ecNumber>
    </recommendedName>
    <alternativeName>
        <fullName evidence="11">Deamido-NAD(+) diphosphorylase</fullName>
    </alternativeName>
    <alternativeName>
        <fullName evidence="11">Deamido-NAD(+) pyrophosphorylase</fullName>
    </alternativeName>
    <alternativeName>
        <fullName evidence="11">Nicotinate mononucleotide adenylyltransferase</fullName>
        <shortName evidence="11">NaMN adenylyltransferase</shortName>
    </alternativeName>
</protein>
<keyword evidence="5 11" id="KW-0808">Transferase</keyword>
<dbReference type="GO" id="GO:0005524">
    <property type="term" value="F:ATP binding"/>
    <property type="evidence" value="ECO:0007669"/>
    <property type="project" value="UniProtKB-KW"/>
</dbReference>
<dbReference type="UniPathway" id="UPA00253">
    <property type="reaction ID" value="UER00332"/>
</dbReference>
<dbReference type="Gene3D" id="3.40.50.620">
    <property type="entry name" value="HUPs"/>
    <property type="match status" value="1"/>
</dbReference>
<name>A0A2T4JCE7_FUSBL</name>
<accession>A0A2T4JCE7</accession>
<evidence type="ECO:0000256" key="10">
    <source>
        <dbReference type="ARBA" id="ARBA00048721"/>
    </source>
</evidence>
<evidence type="ECO:0000256" key="9">
    <source>
        <dbReference type="ARBA" id="ARBA00023027"/>
    </source>
</evidence>
<dbReference type="NCBIfam" id="TIGR00482">
    <property type="entry name" value="nicotinate (nicotinamide) nucleotide adenylyltransferase"/>
    <property type="match status" value="1"/>
</dbReference>
<comment type="pathway">
    <text evidence="2 11">Cofactor biosynthesis; NAD(+) biosynthesis; deamido-NAD(+) from nicotinate D-ribonucleotide: step 1/1.</text>
</comment>
<comment type="similarity">
    <text evidence="3 11">Belongs to the NadD family.</text>
</comment>
<dbReference type="EMBL" id="PZKE01000003">
    <property type="protein sequence ID" value="PTE15585.1"/>
    <property type="molecule type" value="Genomic_DNA"/>
</dbReference>
<evidence type="ECO:0000256" key="1">
    <source>
        <dbReference type="ARBA" id="ARBA00002324"/>
    </source>
</evidence>
<gene>
    <name evidence="11" type="primary">nadD</name>
    <name evidence="13" type="ORF">C5F44_04215</name>
</gene>
<keyword evidence="8 11" id="KW-0067">ATP-binding</keyword>
<comment type="caution">
    <text evidence="13">The sequence shown here is derived from an EMBL/GenBank/DDBJ whole genome shotgun (WGS) entry which is preliminary data.</text>
</comment>
<comment type="catalytic activity">
    <reaction evidence="10 11">
        <text>nicotinate beta-D-ribonucleotide + ATP + H(+) = deamido-NAD(+) + diphosphate</text>
        <dbReference type="Rhea" id="RHEA:22860"/>
        <dbReference type="ChEBI" id="CHEBI:15378"/>
        <dbReference type="ChEBI" id="CHEBI:30616"/>
        <dbReference type="ChEBI" id="CHEBI:33019"/>
        <dbReference type="ChEBI" id="CHEBI:57502"/>
        <dbReference type="ChEBI" id="CHEBI:58437"/>
        <dbReference type="EC" id="2.7.7.18"/>
    </reaction>
</comment>
<evidence type="ECO:0000256" key="4">
    <source>
        <dbReference type="ARBA" id="ARBA00022642"/>
    </source>
</evidence>
<evidence type="ECO:0000256" key="7">
    <source>
        <dbReference type="ARBA" id="ARBA00022741"/>
    </source>
</evidence>
<keyword evidence="4 11" id="KW-0662">Pyridine nucleotide biosynthesis</keyword>
<dbReference type="AlphaFoldDB" id="A0A2T4JCE7"/>
<dbReference type="PANTHER" id="PTHR39321:SF3">
    <property type="entry name" value="PHOSPHOPANTETHEINE ADENYLYLTRANSFERASE"/>
    <property type="match status" value="1"/>
</dbReference>
<dbReference type="Pfam" id="PF01467">
    <property type="entry name" value="CTP_transf_like"/>
    <property type="match status" value="1"/>
</dbReference>
<comment type="function">
    <text evidence="1 11">Catalyzes the reversible adenylation of nicotinate mononucleotide (NaMN) to nicotinic acid adenine dinucleotide (NaAD).</text>
</comment>
<dbReference type="PANTHER" id="PTHR39321">
    <property type="entry name" value="NICOTINATE-NUCLEOTIDE ADENYLYLTRANSFERASE-RELATED"/>
    <property type="match status" value="1"/>
</dbReference>
<keyword evidence="6 11" id="KW-0548">Nucleotidyltransferase</keyword>
<dbReference type="HAMAP" id="MF_00244">
    <property type="entry name" value="NaMN_adenylyltr"/>
    <property type="match status" value="1"/>
</dbReference>
<reference evidence="13 14" key="1">
    <citation type="submission" date="2018-03" db="EMBL/GenBank/DDBJ databases">
        <title>Rhodobacter blasticus.</title>
        <authorList>
            <person name="Meyer T.E."/>
            <person name="Miller S."/>
            <person name="Lodha T."/>
            <person name="Gandham S."/>
            <person name="Chintalapati S."/>
            <person name="Chintalapati V.R."/>
        </authorList>
    </citation>
    <scope>NUCLEOTIDE SEQUENCE [LARGE SCALE GENOMIC DNA]</scope>
    <source>
        <strain evidence="13 14">DSM 2131</strain>
    </source>
</reference>
<dbReference type="Proteomes" id="UP000241362">
    <property type="component" value="Unassembled WGS sequence"/>
</dbReference>
<keyword evidence="9 11" id="KW-0520">NAD</keyword>
<dbReference type="NCBIfam" id="NF000845">
    <property type="entry name" value="PRK00071.2-4"/>
    <property type="match status" value="1"/>
</dbReference>